<dbReference type="RefSeq" id="WP_117630907.1">
    <property type="nucleotide sequence ID" value="NZ_QRQF01000004.1"/>
</dbReference>
<evidence type="ECO:0000313" key="3">
    <source>
        <dbReference type="EMBL" id="RGM09134.1"/>
    </source>
</evidence>
<dbReference type="Proteomes" id="UP000263014">
    <property type="component" value="Unassembled WGS sequence"/>
</dbReference>
<evidence type="ECO:0000259" key="1">
    <source>
        <dbReference type="Pfam" id="PF10040"/>
    </source>
</evidence>
<dbReference type="Pfam" id="PF10040">
    <property type="entry name" value="CRISPR_Cas6"/>
    <property type="match status" value="1"/>
</dbReference>
<feature type="domain" description="CRISPR-associated protein Cas6 C-terminal" evidence="1">
    <location>
        <begin position="167"/>
        <end position="288"/>
    </location>
</feature>
<evidence type="ECO:0000313" key="2">
    <source>
        <dbReference type="EMBL" id="RGJ06888.1"/>
    </source>
</evidence>
<comment type="caution">
    <text evidence="2">The sequence shown here is derived from an EMBL/GenBank/DDBJ whole genome shotgun (WGS) entry which is preliminary data.</text>
</comment>
<protein>
    <submittedName>
        <fullName evidence="2">CRISPR system precrRNA processing endoribonuclease RAMP protein Cas6</fullName>
    </submittedName>
</protein>
<evidence type="ECO:0000313" key="4">
    <source>
        <dbReference type="Proteomes" id="UP000261257"/>
    </source>
</evidence>
<accession>A0A374PE77</accession>
<dbReference type="AlphaFoldDB" id="A0A374PE77"/>
<gene>
    <name evidence="3" type="ORF">DXC39_04070</name>
    <name evidence="2" type="ORF">DXD79_06290</name>
</gene>
<evidence type="ECO:0000313" key="5">
    <source>
        <dbReference type="Proteomes" id="UP000263014"/>
    </source>
</evidence>
<proteinExistence type="predicted"/>
<sequence length="296" mass="33828">MTDRHKTHFSLIYLPLLIQLKCHETASLPDYMGSTLHGIMGWALLPHKDVYQYLFENRSFGGAKQDIINPYIIEPPGFHGVYKAGEELRFQFILLGDAVQYCEPVIKILAETRWFKMGAERKLFELTEIRQGQTLQLIWKNGGVEWKNAVSQLVPDTAQKNSTYGSIHFLTPLRIRRKGSLLLTVDFPTIIRNITRRMSDLTERYGGYVDFAEIETLQYLSEMVQEVSSGVYLNNIDRYSTRRNMKMDLSGLMGAMTFQGELSVFTPWLNAASVLHIGRNVTFGCGKIDVVFGNIE</sequence>
<name>A0A374PE77_9FIRM</name>
<dbReference type="EMBL" id="QSON01000002">
    <property type="protein sequence ID" value="RGJ06888.1"/>
    <property type="molecule type" value="Genomic_DNA"/>
</dbReference>
<dbReference type="InterPro" id="IPR019267">
    <property type="entry name" value="CRISPR-assoc_Cas6_C"/>
</dbReference>
<dbReference type="EMBL" id="QSSQ01000001">
    <property type="protein sequence ID" value="RGM09134.1"/>
    <property type="molecule type" value="Genomic_DNA"/>
</dbReference>
<reference evidence="4 5" key="1">
    <citation type="submission" date="2018-08" db="EMBL/GenBank/DDBJ databases">
        <title>A genome reference for cultivated species of the human gut microbiota.</title>
        <authorList>
            <person name="Zou Y."/>
            <person name="Xue W."/>
            <person name="Luo G."/>
        </authorList>
    </citation>
    <scope>NUCLEOTIDE SEQUENCE [LARGE SCALE GENOMIC DNA]</scope>
    <source>
        <strain evidence="3 4">TF05-11AC</strain>
        <strain evidence="2 5">TM09-12</strain>
    </source>
</reference>
<organism evidence="2 5">
    <name type="scientific">Hungatella hathewayi</name>
    <dbReference type="NCBI Taxonomy" id="154046"/>
    <lineage>
        <taxon>Bacteria</taxon>
        <taxon>Bacillati</taxon>
        <taxon>Bacillota</taxon>
        <taxon>Clostridia</taxon>
        <taxon>Lachnospirales</taxon>
        <taxon>Lachnospiraceae</taxon>
        <taxon>Hungatella</taxon>
    </lineage>
</organism>
<dbReference type="Proteomes" id="UP000261257">
    <property type="component" value="Unassembled WGS sequence"/>
</dbReference>
<dbReference type="Gene3D" id="3.30.70.1900">
    <property type="match status" value="1"/>
</dbReference>